<dbReference type="InterPro" id="IPR036048">
    <property type="entry name" value="Interleukin_8-like_sf"/>
</dbReference>
<dbReference type="OrthoDB" id="8872899at2759"/>
<comment type="caution">
    <text evidence="5">The sequence shown here is derived from an EMBL/GenBank/DDBJ whole genome shotgun (WGS) entry which is preliminary data.</text>
</comment>
<dbReference type="GO" id="GO:0005615">
    <property type="term" value="C:extracellular space"/>
    <property type="evidence" value="ECO:0007669"/>
    <property type="project" value="UniProtKB-KW"/>
</dbReference>
<reference evidence="5" key="1">
    <citation type="submission" date="2021-01" db="EMBL/GenBank/DDBJ databases">
        <authorList>
            <person name="Zahm M."/>
            <person name="Roques C."/>
            <person name="Cabau C."/>
            <person name="Klopp C."/>
            <person name="Donnadieu C."/>
            <person name="Jouanno E."/>
            <person name="Lampietro C."/>
            <person name="Louis A."/>
            <person name="Herpin A."/>
            <person name="Echchiki A."/>
            <person name="Berthelot C."/>
            <person name="Parey E."/>
            <person name="Roest-Crollius H."/>
            <person name="Braasch I."/>
            <person name="Postlethwait J."/>
            <person name="Bobe J."/>
            <person name="Montfort J."/>
            <person name="Bouchez O."/>
            <person name="Begum T."/>
            <person name="Mejri S."/>
            <person name="Adams A."/>
            <person name="Chen W.-J."/>
            <person name="Guiguen Y."/>
        </authorList>
    </citation>
    <scope>NUCLEOTIDE SEQUENCE</scope>
    <source>
        <strain evidence="5">YG-15Mar2019-1</strain>
        <tissue evidence="5">Brain</tissue>
    </source>
</reference>
<keyword evidence="1" id="KW-0202">Cytokine</keyword>
<feature type="compositionally biased region" description="Basic residues" evidence="2">
    <location>
        <begin position="88"/>
        <end position="112"/>
    </location>
</feature>
<evidence type="ECO:0000313" key="5">
    <source>
        <dbReference type="EMBL" id="KAG7477207.1"/>
    </source>
</evidence>
<dbReference type="GO" id="GO:0006955">
    <property type="term" value="P:immune response"/>
    <property type="evidence" value="ECO:0007669"/>
    <property type="project" value="InterPro"/>
</dbReference>
<evidence type="ECO:0000256" key="2">
    <source>
        <dbReference type="SAM" id="MobiDB-lite"/>
    </source>
</evidence>
<dbReference type="EMBL" id="JAFDVH010000006">
    <property type="protein sequence ID" value="KAG7477207.1"/>
    <property type="molecule type" value="Genomic_DNA"/>
</dbReference>
<dbReference type="GO" id="GO:0008009">
    <property type="term" value="F:chemokine activity"/>
    <property type="evidence" value="ECO:0007669"/>
    <property type="project" value="InterPro"/>
</dbReference>
<accession>A0A9D3Q3P2</accession>
<dbReference type="Proteomes" id="UP001046870">
    <property type="component" value="Chromosome 6"/>
</dbReference>
<feature type="chain" id="PRO_5039095229" description="Chemokine interleukin-8-like domain-containing protein" evidence="3">
    <location>
        <begin position="22"/>
        <end position="112"/>
    </location>
</feature>
<dbReference type="Gene3D" id="2.40.50.40">
    <property type="match status" value="1"/>
</dbReference>
<sequence length="112" mass="12437">MNAAMLILLFVTVFGLGMVQCAGLVGGGTERCVCQGKPQRGVPRKLIQAVQVFPESLMCAKTEIVVTLQTPRGKVHVCIDPKGTQGRRLLKKRQQRGQKRPNQKRGKKQRKQ</sequence>
<dbReference type="Pfam" id="PF00048">
    <property type="entry name" value="IL8"/>
    <property type="match status" value="1"/>
</dbReference>
<feature type="signal peptide" evidence="3">
    <location>
        <begin position="1"/>
        <end position="21"/>
    </location>
</feature>
<protein>
    <recommendedName>
        <fullName evidence="4">Chemokine interleukin-8-like domain-containing protein</fullName>
    </recommendedName>
</protein>
<keyword evidence="6" id="KW-1185">Reference proteome</keyword>
<gene>
    <name evidence="5" type="ORF">MATL_G00091670</name>
</gene>
<dbReference type="AlphaFoldDB" id="A0A9D3Q3P2"/>
<dbReference type="InterPro" id="IPR001811">
    <property type="entry name" value="Chemokine_IL8-like_dom"/>
</dbReference>
<feature type="region of interest" description="Disordered" evidence="2">
    <location>
        <begin position="79"/>
        <end position="112"/>
    </location>
</feature>
<proteinExistence type="predicted"/>
<name>A0A9D3Q3P2_MEGAT</name>
<organism evidence="5 6">
    <name type="scientific">Megalops atlanticus</name>
    <name type="common">Tarpon</name>
    <name type="synonym">Clupea gigantea</name>
    <dbReference type="NCBI Taxonomy" id="7932"/>
    <lineage>
        <taxon>Eukaryota</taxon>
        <taxon>Metazoa</taxon>
        <taxon>Chordata</taxon>
        <taxon>Craniata</taxon>
        <taxon>Vertebrata</taxon>
        <taxon>Euteleostomi</taxon>
        <taxon>Actinopterygii</taxon>
        <taxon>Neopterygii</taxon>
        <taxon>Teleostei</taxon>
        <taxon>Elopiformes</taxon>
        <taxon>Megalopidae</taxon>
        <taxon>Megalops</taxon>
    </lineage>
</organism>
<evidence type="ECO:0000256" key="3">
    <source>
        <dbReference type="SAM" id="SignalP"/>
    </source>
</evidence>
<evidence type="ECO:0000313" key="6">
    <source>
        <dbReference type="Proteomes" id="UP001046870"/>
    </source>
</evidence>
<keyword evidence="3" id="KW-0732">Signal</keyword>
<dbReference type="SUPFAM" id="SSF54117">
    <property type="entry name" value="Interleukin 8-like chemokines"/>
    <property type="match status" value="1"/>
</dbReference>
<evidence type="ECO:0000256" key="1">
    <source>
        <dbReference type="ARBA" id="ARBA00022514"/>
    </source>
</evidence>
<evidence type="ECO:0000259" key="4">
    <source>
        <dbReference type="Pfam" id="PF00048"/>
    </source>
</evidence>
<feature type="domain" description="Chemokine interleukin-8-like" evidence="4">
    <location>
        <begin position="30"/>
        <end position="92"/>
    </location>
</feature>